<feature type="domain" description="SPOR" evidence="3">
    <location>
        <begin position="133"/>
        <end position="213"/>
    </location>
</feature>
<dbReference type="EMBL" id="CAADFK010000035">
    <property type="protein sequence ID" value="VFK12430.1"/>
    <property type="molecule type" value="Genomic_DNA"/>
</dbReference>
<proteinExistence type="predicted"/>
<dbReference type="Pfam" id="PF05036">
    <property type="entry name" value="SPOR"/>
    <property type="match status" value="1"/>
</dbReference>
<dbReference type="InterPro" id="IPR007730">
    <property type="entry name" value="SPOR-like_dom"/>
</dbReference>
<keyword evidence="4" id="KW-0132">Cell division</keyword>
<keyword evidence="2" id="KW-0812">Transmembrane</keyword>
<dbReference type="PROSITE" id="PS51724">
    <property type="entry name" value="SPOR"/>
    <property type="match status" value="1"/>
</dbReference>
<sequence>MARDYKHAGKKSSSPSGRSGSSGWAWFVVGLLIGLFITALTYLNMRHSVEDARRQVRAESQISQSREKPSKPVAKTAESTKSTNKKKPEPHFEFYTILPEREIRVPEYELGSSQPRKTKKEPPADQTSDPAPTSAPGRYILQVGSFHHLEDADRLKAKLALGGFDVEIQTISMNTGDTWHRVRLGPYKDLGVVHRIRSGLQKNGFAPLVLKEK</sequence>
<protein>
    <submittedName>
        <fullName evidence="4">Cell division protein FtsN</fullName>
    </submittedName>
</protein>
<name>A0A450W5U1_9GAMM</name>
<dbReference type="PANTHER" id="PTHR38687:SF1">
    <property type="entry name" value="CELL DIVISION PROTEIN DEDD"/>
    <property type="match status" value="1"/>
</dbReference>
<evidence type="ECO:0000256" key="2">
    <source>
        <dbReference type="SAM" id="Phobius"/>
    </source>
</evidence>
<dbReference type="SUPFAM" id="SSF110997">
    <property type="entry name" value="Sporulation related repeat"/>
    <property type="match status" value="1"/>
</dbReference>
<feature type="region of interest" description="Disordered" evidence="1">
    <location>
        <begin position="1"/>
        <end position="21"/>
    </location>
</feature>
<organism evidence="4">
    <name type="scientific">Candidatus Kentrum sp. LPFa</name>
    <dbReference type="NCBI Taxonomy" id="2126335"/>
    <lineage>
        <taxon>Bacteria</taxon>
        <taxon>Pseudomonadati</taxon>
        <taxon>Pseudomonadota</taxon>
        <taxon>Gammaproteobacteria</taxon>
        <taxon>Candidatus Kentrum</taxon>
    </lineage>
</organism>
<evidence type="ECO:0000259" key="3">
    <source>
        <dbReference type="PROSITE" id="PS51724"/>
    </source>
</evidence>
<reference evidence="4" key="1">
    <citation type="submission" date="2019-02" db="EMBL/GenBank/DDBJ databases">
        <authorList>
            <person name="Gruber-Vodicka R. H."/>
            <person name="Seah K. B. B."/>
        </authorList>
    </citation>
    <scope>NUCLEOTIDE SEQUENCE</scope>
    <source>
        <strain evidence="4">BECK_S313</strain>
    </source>
</reference>
<accession>A0A450W5U1</accession>
<feature type="region of interest" description="Disordered" evidence="1">
    <location>
        <begin position="106"/>
        <end position="136"/>
    </location>
</feature>
<dbReference type="PANTHER" id="PTHR38687">
    <property type="entry name" value="CELL DIVISION PROTEIN DEDD-RELATED"/>
    <property type="match status" value="1"/>
</dbReference>
<dbReference type="InterPro" id="IPR036680">
    <property type="entry name" value="SPOR-like_sf"/>
</dbReference>
<dbReference type="Gene3D" id="3.30.70.1070">
    <property type="entry name" value="Sporulation related repeat"/>
    <property type="match status" value="1"/>
</dbReference>
<dbReference type="AlphaFoldDB" id="A0A450W5U1"/>
<evidence type="ECO:0000313" key="4">
    <source>
        <dbReference type="EMBL" id="VFK12430.1"/>
    </source>
</evidence>
<dbReference type="GO" id="GO:0032153">
    <property type="term" value="C:cell division site"/>
    <property type="evidence" value="ECO:0007669"/>
    <property type="project" value="TreeGrafter"/>
</dbReference>
<feature type="transmembrane region" description="Helical" evidence="2">
    <location>
        <begin position="24"/>
        <end position="45"/>
    </location>
</feature>
<gene>
    <name evidence="4" type="ORF">BECKLPF1236B_GA0070989_10358</name>
</gene>
<evidence type="ECO:0000256" key="1">
    <source>
        <dbReference type="SAM" id="MobiDB-lite"/>
    </source>
</evidence>
<dbReference type="GO" id="GO:0032506">
    <property type="term" value="P:cytokinetic process"/>
    <property type="evidence" value="ECO:0007669"/>
    <property type="project" value="TreeGrafter"/>
</dbReference>
<feature type="compositionally biased region" description="Low complexity" evidence="1">
    <location>
        <begin position="11"/>
        <end position="21"/>
    </location>
</feature>
<keyword evidence="4" id="KW-0131">Cell cycle</keyword>
<keyword evidence="2" id="KW-1133">Transmembrane helix</keyword>
<feature type="region of interest" description="Disordered" evidence="1">
    <location>
        <begin position="57"/>
        <end position="91"/>
    </location>
</feature>
<dbReference type="GO" id="GO:0030428">
    <property type="term" value="C:cell septum"/>
    <property type="evidence" value="ECO:0007669"/>
    <property type="project" value="TreeGrafter"/>
</dbReference>
<dbReference type="GO" id="GO:0042834">
    <property type="term" value="F:peptidoglycan binding"/>
    <property type="evidence" value="ECO:0007669"/>
    <property type="project" value="InterPro"/>
</dbReference>
<dbReference type="InterPro" id="IPR052521">
    <property type="entry name" value="Cell_div_SPOR-domain"/>
</dbReference>
<keyword evidence="2" id="KW-0472">Membrane</keyword>